<feature type="transmembrane region" description="Helical" evidence="1">
    <location>
        <begin position="333"/>
        <end position="351"/>
    </location>
</feature>
<dbReference type="GO" id="GO:0016757">
    <property type="term" value="F:glycosyltransferase activity"/>
    <property type="evidence" value="ECO:0007669"/>
    <property type="project" value="InterPro"/>
</dbReference>
<proteinExistence type="predicted"/>
<keyword evidence="3" id="KW-1185">Reference proteome</keyword>
<comment type="caution">
    <text evidence="2">The sequence shown here is derived from an EMBL/GenBank/DDBJ whole genome shotgun (WGS) entry which is preliminary data.</text>
</comment>
<evidence type="ECO:0008006" key="4">
    <source>
        <dbReference type="Google" id="ProtNLM"/>
    </source>
</evidence>
<dbReference type="EMBL" id="JAIWYP010000008">
    <property type="protein sequence ID" value="KAH3789806.1"/>
    <property type="molecule type" value="Genomic_DNA"/>
</dbReference>
<dbReference type="Proteomes" id="UP000828390">
    <property type="component" value="Unassembled WGS sequence"/>
</dbReference>
<reference evidence="2" key="2">
    <citation type="submission" date="2020-11" db="EMBL/GenBank/DDBJ databases">
        <authorList>
            <person name="McCartney M.A."/>
            <person name="Auch B."/>
            <person name="Kono T."/>
            <person name="Mallez S."/>
            <person name="Becker A."/>
            <person name="Gohl D.M."/>
            <person name="Silverstein K.A.T."/>
            <person name="Koren S."/>
            <person name="Bechman K.B."/>
            <person name="Herman A."/>
            <person name="Abrahante J.E."/>
            <person name="Garbe J."/>
        </authorList>
    </citation>
    <scope>NUCLEOTIDE SEQUENCE</scope>
    <source>
        <strain evidence="2">Duluth1</strain>
        <tissue evidence="2">Whole animal</tissue>
    </source>
</reference>
<feature type="transmembrane region" description="Helical" evidence="1">
    <location>
        <begin position="6"/>
        <end position="25"/>
    </location>
</feature>
<dbReference type="PANTHER" id="PTHR31410:SF1">
    <property type="entry name" value="POST-GPI ATTACHMENT TO PROTEINS FACTOR 4"/>
    <property type="match status" value="1"/>
</dbReference>
<dbReference type="AlphaFoldDB" id="A0A9D4F4A1"/>
<protein>
    <recommendedName>
        <fullName evidence="4">Transmembrane protein 246</fullName>
    </recommendedName>
</protein>
<evidence type="ECO:0000313" key="2">
    <source>
        <dbReference type="EMBL" id="KAH3789806.1"/>
    </source>
</evidence>
<keyword evidence="1" id="KW-1133">Transmembrane helix</keyword>
<evidence type="ECO:0000313" key="3">
    <source>
        <dbReference type="Proteomes" id="UP000828390"/>
    </source>
</evidence>
<organism evidence="2 3">
    <name type="scientific">Dreissena polymorpha</name>
    <name type="common">Zebra mussel</name>
    <name type="synonym">Mytilus polymorpha</name>
    <dbReference type="NCBI Taxonomy" id="45954"/>
    <lineage>
        <taxon>Eukaryota</taxon>
        <taxon>Metazoa</taxon>
        <taxon>Spiralia</taxon>
        <taxon>Lophotrochozoa</taxon>
        <taxon>Mollusca</taxon>
        <taxon>Bivalvia</taxon>
        <taxon>Autobranchia</taxon>
        <taxon>Heteroconchia</taxon>
        <taxon>Euheterodonta</taxon>
        <taxon>Imparidentia</taxon>
        <taxon>Neoheterodontei</taxon>
        <taxon>Myida</taxon>
        <taxon>Dreissenoidea</taxon>
        <taxon>Dreissenidae</taxon>
        <taxon>Dreissena</taxon>
    </lineage>
</organism>
<gene>
    <name evidence="2" type="ORF">DPMN_167994</name>
</gene>
<dbReference type="GO" id="GO:0000139">
    <property type="term" value="C:Golgi membrane"/>
    <property type="evidence" value="ECO:0007669"/>
    <property type="project" value="InterPro"/>
</dbReference>
<dbReference type="PANTHER" id="PTHR31410">
    <property type="entry name" value="TRANSMEMBRANE PROTEIN 246"/>
    <property type="match status" value="1"/>
</dbReference>
<dbReference type="InterPro" id="IPR029675">
    <property type="entry name" value="PGAP4"/>
</dbReference>
<reference evidence="2" key="1">
    <citation type="journal article" date="2019" name="bioRxiv">
        <title>The Genome of the Zebra Mussel, Dreissena polymorpha: A Resource for Invasive Species Research.</title>
        <authorList>
            <person name="McCartney M.A."/>
            <person name="Auch B."/>
            <person name="Kono T."/>
            <person name="Mallez S."/>
            <person name="Zhang Y."/>
            <person name="Obille A."/>
            <person name="Becker A."/>
            <person name="Abrahante J.E."/>
            <person name="Garbe J."/>
            <person name="Badalamenti J.P."/>
            <person name="Herman A."/>
            <person name="Mangelson H."/>
            <person name="Liachko I."/>
            <person name="Sullivan S."/>
            <person name="Sone E.D."/>
            <person name="Koren S."/>
            <person name="Silverstein K.A.T."/>
            <person name="Beckman K.B."/>
            <person name="Gohl D.M."/>
        </authorList>
    </citation>
    <scope>NUCLEOTIDE SEQUENCE</scope>
    <source>
        <strain evidence="2">Duluth1</strain>
        <tissue evidence="2">Whole animal</tissue>
    </source>
</reference>
<name>A0A9D4F4A1_DREPO</name>
<evidence type="ECO:0000256" key="1">
    <source>
        <dbReference type="SAM" id="Phobius"/>
    </source>
</evidence>
<feature type="transmembrane region" description="Helical" evidence="1">
    <location>
        <begin position="358"/>
        <end position="379"/>
    </location>
</feature>
<dbReference type="GO" id="GO:0006506">
    <property type="term" value="P:GPI anchor biosynthetic process"/>
    <property type="evidence" value="ECO:0007669"/>
    <property type="project" value="InterPro"/>
</dbReference>
<accession>A0A9D4F4A1</accession>
<sequence>MYTLLSIMGIFYCFKVSVSILRNVLKKQKKLICAYLLTFGLILPLLCHHLRNTSLEFLYNRNQTAAAQAMIRENTARFEQSLKSLQRFEDRKTFCQTLPFMCSMDRTRQGTALFASDTKSDALKKPSPMDDSLAPTHGFHRVQQKRTYSRDYFKGGLAISVVTVARTSKYHNYTGHYLPQTVARLLEIISVSEELMERTPVHLSVCNVDFKANAHSDIKLLPVWIPVSQRFKIEPNKTDLTQNELIDKEKNDYVFCINKSLELNFSYVMIVEDDALANANLFDVLKRFFVSERFAYTDEIIFNPISNYAFLKLYHPERLLGYFGFDAERIPELVSLSIILTTLTLLIRTIVQGSAFNHFYLCHAINAFLMFLLGIMVIGRSNINALRTYSDYLYYITPAPSCCSPAILFPRAGAVTIVTRLEPMTCKAGFAKDSAIDQIVKEDRLQTRLVQPNLFQHIGHYSSLRKDMLNPFIV</sequence>
<keyword evidence="1" id="KW-0472">Membrane</keyword>
<keyword evidence="1" id="KW-0812">Transmembrane</keyword>
<feature type="transmembrane region" description="Helical" evidence="1">
    <location>
        <begin position="32"/>
        <end position="51"/>
    </location>
</feature>